<dbReference type="PANTHER" id="PTHR44395">
    <property type="match status" value="1"/>
</dbReference>
<comment type="caution">
    <text evidence="2">The sequence shown here is derived from an EMBL/GenBank/DDBJ whole genome shotgun (WGS) entry which is preliminary data.</text>
</comment>
<protein>
    <submittedName>
        <fullName evidence="2">PilW family type IVa pilus biogenesis/stability lipoprotein TapF</fullName>
    </submittedName>
</protein>
<feature type="repeat" description="TPR" evidence="1">
    <location>
        <begin position="77"/>
        <end position="110"/>
    </location>
</feature>
<keyword evidence="2" id="KW-0449">Lipoprotein</keyword>
<keyword evidence="3" id="KW-1185">Reference proteome</keyword>
<proteinExistence type="predicted"/>
<sequence length="259" mass="28800">MRTLILLPALLMGSILSGCVHETTYLSDGRQSREVMFAPSEAALTRMNLGLAYLRRGDTEQAKFNLDRALAQDPQNADVHLARAWFYQSVSDVEQAEHSYRQVLKLDPNHGDGLNNYGVFLCGRERFDDADVMFRRAIVSPGYVQVADSYENAAMCAIRGGKPAVALDYFRLALEYSPARSKALLGMAELLAEQGDNGDALDYLARYRNEHQPSAQSLWLTVRTAEAQGSVAQAQLAGAELVRLFPDSEQARRFLSNDY</sequence>
<dbReference type="SUPFAM" id="SSF48452">
    <property type="entry name" value="TPR-like"/>
    <property type="match status" value="1"/>
</dbReference>
<dbReference type="PROSITE" id="PS51257">
    <property type="entry name" value="PROKAR_LIPOPROTEIN"/>
    <property type="match status" value="1"/>
</dbReference>
<dbReference type="NCBIfam" id="TIGR02521">
    <property type="entry name" value="type_IV_pilW"/>
    <property type="match status" value="1"/>
</dbReference>
<feature type="repeat" description="TPR" evidence="1">
    <location>
        <begin position="43"/>
        <end position="76"/>
    </location>
</feature>
<reference evidence="3" key="1">
    <citation type="journal article" date="2019" name="Int. J. Syst. Evol. Microbiol.">
        <title>The Global Catalogue of Microorganisms (GCM) 10K type strain sequencing project: providing services to taxonomists for standard genome sequencing and annotation.</title>
        <authorList>
            <consortium name="The Broad Institute Genomics Platform"/>
            <consortium name="The Broad Institute Genome Sequencing Center for Infectious Disease"/>
            <person name="Wu L."/>
            <person name="Ma J."/>
        </authorList>
    </citation>
    <scope>NUCLEOTIDE SEQUENCE [LARGE SCALE GENOMIC DNA]</scope>
    <source>
        <strain evidence="3">JCM 17329</strain>
    </source>
</reference>
<dbReference type="InterPro" id="IPR019734">
    <property type="entry name" value="TPR_rpt"/>
</dbReference>
<gene>
    <name evidence="2" type="primary">tapF</name>
    <name evidence="2" type="ORF">GCM10022421_01350</name>
</gene>
<organism evidence="2 3">
    <name type="scientific">Oceanisphaera sediminis</name>
    <dbReference type="NCBI Taxonomy" id="981381"/>
    <lineage>
        <taxon>Bacteria</taxon>
        <taxon>Pseudomonadati</taxon>
        <taxon>Pseudomonadota</taxon>
        <taxon>Gammaproteobacteria</taxon>
        <taxon>Aeromonadales</taxon>
        <taxon>Aeromonadaceae</taxon>
        <taxon>Oceanisphaera</taxon>
    </lineage>
</organism>
<dbReference type="InterPro" id="IPR011990">
    <property type="entry name" value="TPR-like_helical_dom_sf"/>
</dbReference>
<keyword evidence="1" id="KW-0802">TPR repeat</keyword>
<dbReference type="RefSeq" id="WP_344961425.1">
    <property type="nucleotide sequence ID" value="NZ_BAABDS010000002.1"/>
</dbReference>
<dbReference type="SMART" id="SM00028">
    <property type="entry name" value="TPR"/>
    <property type="match status" value="3"/>
</dbReference>
<dbReference type="PANTHER" id="PTHR44395:SF1">
    <property type="entry name" value="PROTEIN O-MANNOSYL-TRANSFERASE TMTC3"/>
    <property type="match status" value="1"/>
</dbReference>
<evidence type="ECO:0000313" key="3">
    <source>
        <dbReference type="Proteomes" id="UP001501479"/>
    </source>
</evidence>
<evidence type="ECO:0000313" key="2">
    <source>
        <dbReference type="EMBL" id="GAA3698855.1"/>
    </source>
</evidence>
<dbReference type="PROSITE" id="PS50005">
    <property type="entry name" value="TPR"/>
    <property type="match status" value="2"/>
</dbReference>
<dbReference type="Pfam" id="PF14559">
    <property type="entry name" value="TPR_19"/>
    <property type="match status" value="2"/>
</dbReference>
<dbReference type="Proteomes" id="UP001501479">
    <property type="component" value="Unassembled WGS sequence"/>
</dbReference>
<dbReference type="InterPro" id="IPR013360">
    <property type="entry name" value="Pilus_4_PilW"/>
</dbReference>
<dbReference type="Gene3D" id="1.25.40.10">
    <property type="entry name" value="Tetratricopeptide repeat domain"/>
    <property type="match status" value="1"/>
</dbReference>
<name>A0ABP7D375_9GAMM</name>
<accession>A0ABP7D375</accession>
<evidence type="ECO:0000256" key="1">
    <source>
        <dbReference type="PROSITE-ProRule" id="PRU00339"/>
    </source>
</evidence>
<dbReference type="EMBL" id="BAABDS010000002">
    <property type="protein sequence ID" value="GAA3698855.1"/>
    <property type="molecule type" value="Genomic_DNA"/>
</dbReference>